<evidence type="ECO:0000256" key="1">
    <source>
        <dbReference type="ARBA" id="ARBA00009884"/>
    </source>
</evidence>
<comment type="caution">
    <text evidence="2">The sequence shown here is derived from an EMBL/GenBank/DDBJ whole genome shotgun (WGS) entry which is preliminary data.</text>
</comment>
<dbReference type="Pfam" id="PF00995">
    <property type="entry name" value="Sec1"/>
    <property type="match status" value="1"/>
</dbReference>
<dbReference type="InterPro" id="IPR036045">
    <property type="entry name" value="Sec1-like_sf"/>
</dbReference>
<dbReference type="SUPFAM" id="SSF56815">
    <property type="entry name" value="Sec1/munc18-like (SM) proteins"/>
    <property type="match status" value="1"/>
</dbReference>
<dbReference type="PANTHER" id="PTHR11679">
    <property type="entry name" value="VESICLE PROTEIN SORTING-ASSOCIATED"/>
    <property type="match status" value="1"/>
</dbReference>
<proteinExistence type="inferred from homology"/>
<sequence>MDLKKLQQDALLRMINLNQEISDSEIIWKVLIYDKFGQDIISPSLRLGDLRSSGITLHMSLASDRQPIPDVPAIYFLEPTAENVAVLSQDLKKQLYDSFYVNFTSTLPRALLEDLAAQAVASNSQQLISQVYDQYLNYVCLEPQLFSLEIPRTYQILNSPTTPETVIEKLVDQIASSLFSVIVTLGNVPIIKCPKGNVAEAVAKKLDSKLRNNILNSRASLFANQVHLTRPVLVLLDRDLDLTSLLTHTWTYSTLFHDLLDMKLNRVTFMADEKGRQVEKKYDIDVTDPFWLKNAASPLPEVGVCIDEETKSYHEQVNRMGADATTSDPNDFSATTGSLASTMQKLPELRMRQKVLDMHTVAATSLLNSIMQRQLDSFIKMEESVGKLTTPAIIQVIKEEQKLPEDKLRLALIYILSCENISNEDINKIETALTETQAEVSSIKFIKK</sequence>
<dbReference type="InterPro" id="IPR027482">
    <property type="entry name" value="Sec1-like_dom2"/>
</dbReference>
<dbReference type="Proteomes" id="UP001210925">
    <property type="component" value="Unassembled WGS sequence"/>
</dbReference>
<protein>
    <submittedName>
        <fullName evidence="2">Vesicle trafficking between the ER and Golgi</fullName>
    </submittedName>
</protein>
<dbReference type="PIRSF" id="PIRSF005715">
    <property type="entry name" value="VPS45_Sec1"/>
    <property type="match status" value="1"/>
</dbReference>
<dbReference type="GO" id="GO:0016192">
    <property type="term" value="P:vesicle-mediated transport"/>
    <property type="evidence" value="ECO:0007669"/>
    <property type="project" value="InterPro"/>
</dbReference>
<comment type="similarity">
    <text evidence="1">Belongs to the STXBP/unc-18/SEC1 family.</text>
</comment>
<gene>
    <name evidence="2" type="primary">SLY1</name>
    <name evidence="2" type="ORF">HK103_004065</name>
</gene>
<reference evidence="2" key="1">
    <citation type="submission" date="2020-05" db="EMBL/GenBank/DDBJ databases">
        <title>Phylogenomic resolution of chytrid fungi.</title>
        <authorList>
            <person name="Stajich J.E."/>
            <person name="Amses K."/>
            <person name="Simmons R."/>
            <person name="Seto K."/>
            <person name="Myers J."/>
            <person name="Bonds A."/>
            <person name="Quandt C.A."/>
            <person name="Barry K."/>
            <person name="Liu P."/>
            <person name="Grigoriev I."/>
            <person name="Longcore J.E."/>
            <person name="James T.Y."/>
        </authorList>
    </citation>
    <scope>NUCLEOTIDE SEQUENCE</scope>
    <source>
        <strain evidence="2">PLAUS21</strain>
    </source>
</reference>
<accession>A0AAD5ULK6</accession>
<dbReference type="InterPro" id="IPR001619">
    <property type="entry name" value="Sec1-like"/>
</dbReference>
<dbReference type="EMBL" id="JADGKB010000031">
    <property type="protein sequence ID" value="KAJ3258072.1"/>
    <property type="molecule type" value="Genomic_DNA"/>
</dbReference>
<evidence type="ECO:0000313" key="3">
    <source>
        <dbReference type="Proteomes" id="UP001210925"/>
    </source>
</evidence>
<dbReference type="InterPro" id="IPR043154">
    <property type="entry name" value="Sec-1-like_dom1"/>
</dbReference>
<organism evidence="2 3">
    <name type="scientific">Boothiomyces macroporosus</name>
    <dbReference type="NCBI Taxonomy" id="261099"/>
    <lineage>
        <taxon>Eukaryota</taxon>
        <taxon>Fungi</taxon>
        <taxon>Fungi incertae sedis</taxon>
        <taxon>Chytridiomycota</taxon>
        <taxon>Chytridiomycota incertae sedis</taxon>
        <taxon>Chytridiomycetes</taxon>
        <taxon>Rhizophydiales</taxon>
        <taxon>Terramycetaceae</taxon>
        <taxon>Boothiomyces</taxon>
    </lineage>
</organism>
<evidence type="ECO:0000313" key="2">
    <source>
        <dbReference type="EMBL" id="KAJ3258072.1"/>
    </source>
</evidence>
<dbReference type="Gene3D" id="3.40.50.2060">
    <property type="match status" value="1"/>
</dbReference>
<dbReference type="AlphaFoldDB" id="A0AAD5ULK6"/>
<dbReference type="Gene3D" id="1.25.40.60">
    <property type="match status" value="1"/>
</dbReference>
<name>A0AAD5ULK6_9FUNG</name>
<keyword evidence="3" id="KW-1185">Reference proteome</keyword>
<dbReference type="Gene3D" id="3.40.50.1910">
    <property type="match status" value="1"/>
</dbReference>